<evidence type="ECO:0000313" key="1">
    <source>
        <dbReference type="EMBL" id="OIQ49495.1"/>
    </source>
</evidence>
<dbReference type="AlphaFoldDB" id="A0A1J5N877"/>
<accession>A0A1J5N877</accession>
<keyword evidence="2" id="KW-1185">Reference proteome</keyword>
<dbReference type="RefSeq" id="WP_071545005.1">
    <property type="nucleotide sequence ID" value="NZ_LKAQ01000004.1"/>
</dbReference>
<gene>
    <name evidence="1" type="ORF">BerOc1_01420</name>
</gene>
<organism evidence="1 2">
    <name type="scientific">Pseudodesulfovibrio hydrargyri</name>
    <dbReference type="NCBI Taxonomy" id="2125990"/>
    <lineage>
        <taxon>Bacteria</taxon>
        <taxon>Pseudomonadati</taxon>
        <taxon>Thermodesulfobacteriota</taxon>
        <taxon>Desulfovibrionia</taxon>
        <taxon>Desulfovibrionales</taxon>
        <taxon>Desulfovibrionaceae</taxon>
    </lineage>
</organism>
<dbReference type="Proteomes" id="UP000181901">
    <property type="component" value="Unassembled WGS sequence"/>
</dbReference>
<dbReference type="OrthoDB" id="5453748at2"/>
<comment type="caution">
    <text evidence="1">The sequence shown here is derived from an EMBL/GenBank/DDBJ whole genome shotgun (WGS) entry which is preliminary data.</text>
</comment>
<evidence type="ECO:0000313" key="2">
    <source>
        <dbReference type="Proteomes" id="UP000181901"/>
    </source>
</evidence>
<reference evidence="1 2" key="1">
    <citation type="submission" date="2015-09" db="EMBL/GenBank/DDBJ databases">
        <title>Genome of Desulfovibrio dechloracetivorans BerOc1, a mercury methylating strain isolated from highly hydrocarbons and metals contaminated coastal sediments.</title>
        <authorList>
            <person name="Goni Urriza M."/>
            <person name="Gassie C."/>
            <person name="Bouchez O."/>
            <person name="Klopp C."/>
            <person name="Ranchou-Peyruse A."/>
            <person name="Remy G."/>
        </authorList>
    </citation>
    <scope>NUCLEOTIDE SEQUENCE [LARGE SCALE GENOMIC DNA]</scope>
    <source>
        <strain evidence="1 2">BerOc1</strain>
    </source>
</reference>
<protein>
    <submittedName>
        <fullName evidence="1">Uncharacterized protein</fullName>
    </submittedName>
</protein>
<sequence length="66" mass="7794">MSILQIRYCPRCASRTYHRYTSRLRCRFARTAAWLCVSCDKRERELRRRAASLGHDPDLVVGPDRP</sequence>
<proteinExistence type="predicted"/>
<dbReference type="EMBL" id="LKAQ01000004">
    <property type="protein sequence ID" value="OIQ49495.1"/>
    <property type="molecule type" value="Genomic_DNA"/>
</dbReference>
<name>A0A1J5N877_9BACT</name>